<keyword evidence="1" id="KW-0472">Membrane</keyword>
<evidence type="ECO:0000256" key="1">
    <source>
        <dbReference type="SAM" id="Phobius"/>
    </source>
</evidence>
<keyword evidence="3" id="KW-1185">Reference proteome</keyword>
<keyword evidence="1" id="KW-1133">Transmembrane helix</keyword>
<dbReference type="AlphaFoldDB" id="B2VCD4"/>
<proteinExistence type="predicted"/>
<evidence type="ECO:0000313" key="3">
    <source>
        <dbReference type="Proteomes" id="UP000001726"/>
    </source>
</evidence>
<dbReference type="EMBL" id="CU468135">
    <property type="protein sequence ID" value="CAO98490.1"/>
    <property type="molecule type" value="Genomic_DNA"/>
</dbReference>
<dbReference type="Proteomes" id="UP000001726">
    <property type="component" value="Chromosome"/>
</dbReference>
<name>B2VCD4_ERWT9</name>
<gene>
    <name evidence="2" type="ordered locus">ETA_34440</name>
</gene>
<reference evidence="2 3" key="1">
    <citation type="journal article" date="2008" name="Environ. Microbiol.">
        <title>The genome of Erwinia tasmaniensis strain Et1/99, a non-pathogenic bacterium in the genus Erwinia.</title>
        <authorList>
            <person name="Kube M."/>
            <person name="Migdoll A.M."/>
            <person name="Mueller I."/>
            <person name="Kuhl H."/>
            <person name="Beck A."/>
            <person name="Reinhardt R."/>
            <person name="Geider K."/>
        </authorList>
    </citation>
    <scope>NUCLEOTIDE SEQUENCE [LARGE SCALE GENOMIC DNA]</scope>
    <source>
        <strain evidence="3">DSM 17950 / CFBP 7177 / CIP 109463 / NCPPB 4357 / Et1/99</strain>
    </source>
</reference>
<keyword evidence="1" id="KW-0812">Transmembrane</keyword>
<protein>
    <submittedName>
        <fullName evidence="2">Uncharacterized protein</fullName>
    </submittedName>
</protein>
<evidence type="ECO:0000313" key="2">
    <source>
        <dbReference type="EMBL" id="CAO98490.1"/>
    </source>
</evidence>
<organism evidence="2 3">
    <name type="scientific">Erwinia tasmaniensis (strain DSM 17950 / CFBP 7177 / CIP 109463 / NCPPB 4357 / Et1/99)</name>
    <dbReference type="NCBI Taxonomy" id="465817"/>
    <lineage>
        <taxon>Bacteria</taxon>
        <taxon>Pseudomonadati</taxon>
        <taxon>Pseudomonadota</taxon>
        <taxon>Gammaproteobacteria</taxon>
        <taxon>Enterobacterales</taxon>
        <taxon>Erwiniaceae</taxon>
        <taxon>Erwinia</taxon>
    </lineage>
</organism>
<accession>B2VCD4</accession>
<dbReference type="HOGENOM" id="CLU_2897253_0_0_6"/>
<sequence length="62" mass="7329">MASLMFLGDILYLTVPNKVNFGKPFHLPCNIRYKAYHQSFLFYILALLFHIINLTHRKSMIN</sequence>
<dbReference type="KEGG" id="eta:ETA_34440"/>
<feature type="transmembrane region" description="Helical" evidence="1">
    <location>
        <begin position="35"/>
        <end position="54"/>
    </location>
</feature>